<dbReference type="EMBL" id="CP022684">
    <property type="protein sequence ID" value="AUM11593.1"/>
    <property type="molecule type" value="Genomic_DNA"/>
</dbReference>
<organism evidence="2 3">
    <name type="scientific">Ketobacter alkanivorans</name>
    <dbReference type="NCBI Taxonomy" id="1917421"/>
    <lineage>
        <taxon>Bacteria</taxon>
        <taxon>Pseudomonadati</taxon>
        <taxon>Pseudomonadota</taxon>
        <taxon>Gammaproteobacteria</taxon>
        <taxon>Pseudomonadales</taxon>
        <taxon>Ketobacteraceae</taxon>
        <taxon>Ketobacter</taxon>
    </lineage>
</organism>
<accession>A0A2K9LH56</accession>
<dbReference type="OrthoDB" id="9933750at2"/>
<dbReference type="KEGG" id="kak:Kalk_03800"/>
<gene>
    <name evidence="2" type="ORF">Kalk_03800</name>
</gene>
<feature type="chain" id="PRO_5014675379" evidence="1">
    <location>
        <begin position="24"/>
        <end position="316"/>
    </location>
</feature>
<keyword evidence="1" id="KW-0732">Signal</keyword>
<protein>
    <submittedName>
        <fullName evidence="2">Uncharacterized protein</fullName>
    </submittedName>
</protein>
<reference evidence="3" key="1">
    <citation type="submission" date="2017-08" db="EMBL/GenBank/DDBJ databases">
        <title>Direct submision.</title>
        <authorList>
            <person name="Kim S.-J."/>
            <person name="Rhee S.-K."/>
        </authorList>
    </citation>
    <scope>NUCLEOTIDE SEQUENCE [LARGE SCALE GENOMIC DNA]</scope>
    <source>
        <strain evidence="3">GI5</strain>
    </source>
</reference>
<dbReference type="AlphaFoldDB" id="A0A2K9LH56"/>
<evidence type="ECO:0000313" key="2">
    <source>
        <dbReference type="EMBL" id="AUM11593.1"/>
    </source>
</evidence>
<proteinExistence type="predicted"/>
<dbReference type="Proteomes" id="UP000235116">
    <property type="component" value="Chromosome"/>
</dbReference>
<sequence>MLHNLRTLRYALLIALCVVSATANSTTCDQQPSVACLVQHINTQIETLETQGKQLNPTTRTHWAYESHQLNNSPTPKTNNLIATLMLEDEFIQSLRQRNNNSLQQPHSQQLAERFHDLLAPNANSLLIEYLTLQLQDAQAEALKRKQLEHVIVIGTTPNATLLQIARSEILGGAPNKGLSTLNNTQIDEFSDIHLFTEKHNLMELGTAAKTLFLDPESATKNCKQDSRHAISSVTHYFSEPHQTLLEALWNTPDINLAWKNQLNAAILYQNAGSCSLFINLHVHHLIQSATNYHAETDSNILNLIYLLRAIRRYIL</sequence>
<dbReference type="RefSeq" id="WP_101892933.1">
    <property type="nucleotide sequence ID" value="NZ_CP022684.1"/>
</dbReference>
<evidence type="ECO:0000313" key="3">
    <source>
        <dbReference type="Proteomes" id="UP000235116"/>
    </source>
</evidence>
<evidence type="ECO:0000256" key="1">
    <source>
        <dbReference type="SAM" id="SignalP"/>
    </source>
</evidence>
<feature type="signal peptide" evidence="1">
    <location>
        <begin position="1"/>
        <end position="23"/>
    </location>
</feature>
<keyword evidence="3" id="KW-1185">Reference proteome</keyword>
<name>A0A2K9LH56_9GAMM</name>